<dbReference type="EMBL" id="VBQZ03000044">
    <property type="protein sequence ID" value="MXQ88254.1"/>
    <property type="molecule type" value="Genomic_DNA"/>
</dbReference>
<sequence>MFKCSRRRYRQKRQGPAGTTVTTNLASVATDINDTQTATTRVLILAPQDHAVGVLHPTGPKPVSKIALGLFPGSVLLRTDRIVNVNTFRPKR</sequence>
<feature type="compositionally biased region" description="Basic residues" evidence="1">
    <location>
        <begin position="1"/>
        <end position="13"/>
    </location>
</feature>
<name>A0A6B0RJW4_9CETA</name>
<evidence type="ECO:0000313" key="3">
    <source>
        <dbReference type="Proteomes" id="UP000322234"/>
    </source>
</evidence>
<feature type="region of interest" description="Disordered" evidence="1">
    <location>
        <begin position="1"/>
        <end position="22"/>
    </location>
</feature>
<protein>
    <submittedName>
        <fullName evidence="2">Uncharacterized protein</fullName>
    </submittedName>
</protein>
<comment type="caution">
    <text evidence="2">The sequence shown here is derived from an EMBL/GenBank/DDBJ whole genome shotgun (WGS) entry which is preliminary data.</text>
</comment>
<proteinExistence type="predicted"/>
<evidence type="ECO:0000313" key="2">
    <source>
        <dbReference type="EMBL" id="MXQ88254.1"/>
    </source>
</evidence>
<organism evidence="2 3">
    <name type="scientific">Bos mutus</name>
    <name type="common">wild yak</name>
    <dbReference type="NCBI Taxonomy" id="72004"/>
    <lineage>
        <taxon>Eukaryota</taxon>
        <taxon>Metazoa</taxon>
        <taxon>Chordata</taxon>
        <taxon>Craniata</taxon>
        <taxon>Vertebrata</taxon>
        <taxon>Euteleostomi</taxon>
        <taxon>Mammalia</taxon>
        <taxon>Eutheria</taxon>
        <taxon>Laurasiatheria</taxon>
        <taxon>Artiodactyla</taxon>
        <taxon>Ruminantia</taxon>
        <taxon>Pecora</taxon>
        <taxon>Bovidae</taxon>
        <taxon>Bovinae</taxon>
        <taxon>Bos</taxon>
    </lineage>
</organism>
<dbReference type="AlphaFoldDB" id="A0A6B0RJW4"/>
<dbReference type="Proteomes" id="UP000322234">
    <property type="component" value="Unassembled WGS sequence"/>
</dbReference>
<gene>
    <name evidence="2" type="ORF">E5288_WYG017195</name>
</gene>
<keyword evidence="3" id="KW-1185">Reference proteome</keyword>
<accession>A0A6B0RJW4</accession>
<reference evidence="2" key="1">
    <citation type="submission" date="2019-10" db="EMBL/GenBank/DDBJ databases">
        <title>The sequence and de novo assembly of the wild yak genome.</title>
        <authorList>
            <person name="Liu Y."/>
        </authorList>
    </citation>
    <scope>NUCLEOTIDE SEQUENCE [LARGE SCALE GENOMIC DNA]</scope>
    <source>
        <strain evidence="2">WY2019</strain>
    </source>
</reference>
<evidence type="ECO:0000256" key="1">
    <source>
        <dbReference type="SAM" id="MobiDB-lite"/>
    </source>
</evidence>